<gene>
    <name evidence="2" type="ORF">J2793_004401</name>
</gene>
<dbReference type="EMBL" id="JAURTK010000005">
    <property type="protein sequence ID" value="MDP9648935.1"/>
    <property type="molecule type" value="Genomic_DNA"/>
</dbReference>
<sequence length="203" mass="21551">MDSRTEPKQESARALKERLPQPDSIARGLGWYSIALGLAELVAPRMMARVAGVETGPGTMRFYGLRELACGVGILASRDPRPFLWARVGGDALDLGTLALSSNKWSARDRQRAAAAAVNVVCVTALDVYAASCAESAPRLPSADYSDRTGFSSSPEQMRGAALADFETPRDMRTPDALAPYTRGDQSSTTGQRLRAGSATSAA</sequence>
<proteinExistence type="predicted"/>
<reference evidence="2" key="1">
    <citation type="submission" date="2023-07" db="EMBL/GenBank/DDBJ databases">
        <title>Sorghum-associated microbial communities from plants grown in Nebraska, USA.</title>
        <authorList>
            <person name="Schachtman D."/>
        </authorList>
    </citation>
    <scope>NUCLEOTIDE SEQUENCE</scope>
    <source>
        <strain evidence="2">DS1061</strain>
    </source>
</reference>
<dbReference type="AlphaFoldDB" id="A0AB73IGC0"/>
<protein>
    <recommendedName>
        <fullName evidence="4">Cyclase dehydrase</fullName>
    </recommendedName>
</protein>
<dbReference type="RefSeq" id="WP_204522942.1">
    <property type="nucleotide sequence ID" value="NZ_JAURTK010000005.1"/>
</dbReference>
<accession>A0AB73IGC0</accession>
<evidence type="ECO:0008006" key="4">
    <source>
        <dbReference type="Google" id="ProtNLM"/>
    </source>
</evidence>
<evidence type="ECO:0000256" key="1">
    <source>
        <dbReference type="SAM" id="MobiDB-lite"/>
    </source>
</evidence>
<organism evidence="2 3">
    <name type="scientific">Paraburkholderia caledonica</name>
    <dbReference type="NCBI Taxonomy" id="134536"/>
    <lineage>
        <taxon>Bacteria</taxon>
        <taxon>Pseudomonadati</taxon>
        <taxon>Pseudomonadota</taxon>
        <taxon>Betaproteobacteria</taxon>
        <taxon>Burkholderiales</taxon>
        <taxon>Burkholderiaceae</taxon>
        <taxon>Paraburkholderia</taxon>
    </lineage>
</organism>
<name>A0AB73IGC0_9BURK</name>
<comment type="caution">
    <text evidence="2">The sequence shown here is derived from an EMBL/GenBank/DDBJ whole genome shotgun (WGS) entry which is preliminary data.</text>
</comment>
<evidence type="ECO:0000313" key="3">
    <source>
        <dbReference type="Proteomes" id="UP001229486"/>
    </source>
</evidence>
<dbReference type="Proteomes" id="UP001229486">
    <property type="component" value="Unassembled WGS sequence"/>
</dbReference>
<feature type="compositionally biased region" description="Polar residues" evidence="1">
    <location>
        <begin position="184"/>
        <end position="203"/>
    </location>
</feature>
<feature type="region of interest" description="Disordered" evidence="1">
    <location>
        <begin position="139"/>
        <end position="203"/>
    </location>
</feature>
<evidence type="ECO:0000313" key="2">
    <source>
        <dbReference type="EMBL" id="MDP9648935.1"/>
    </source>
</evidence>